<keyword evidence="3" id="KW-0413">Isomerase</keyword>
<dbReference type="PANTHER" id="PTHR43684:SF1">
    <property type="entry name" value="ENOYL-COA DELTA ISOMERASE 2"/>
    <property type="match status" value="1"/>
</dbReference>
<keyword evidence="2" id="KW-0576">Peroxisome</keyword>
<dbReference type="EC" id="4.2.1.17" evidence="4"/>
<dbReference type="Proteomes" id="UP000027318">
    <property type="component" value="Unassembled WGS sequence"/>
</dbReference>
<dbReference type="Pfam" id="PF00378">
    <property type="entry name" value="ECH_1"/>
    <property type="match status" value="1"/>
</dbReference>
<evidence type="ECO:0000313" key="5">
    <source>
        <dbReference type="Proteomes" id="UP000027318"/>
    </source>
</evidence>
<dbReference type="SUPFAM" id="SSF52096">
    <property type="entry name" value="ClpP/crotonase"/>
    <property type="match status" value="1"/>
</dbReference>
<proteinExistence type="predicted"/>
<dbReference type="InterPro" id="IPR051053">
    <property type="entry name" value="ECH/Chromodomain_protein"/>
</dbReference>
<dbReference type="RefSeq" id="WP_051632571.1">
    <property type="nucleotide sequence ID" value="NZ_JBKBNO010000001.1"/>
</dbReference>
<dbReference type="CDD" id="cd06558">
    <property type="entry name" value="crotonase-like"/>
    <property type="match status" value="1"/>
</dbReference>
<dbReference type="PATRIC" id="fig|267850.7.peg.1005"/>
<dbReference type="InterPro" id="IPR001753">
    <property type="entry name" value="Enoyl-CoA_hydra/iso"/>
</dbReference>
<evidence type="ECO:0000256" key="3">
    <source>
        <dbReference type="ARBA" id="ARBA00023235"/>
    </source>
</evidence>
<dbReference type="AlphaFoldDB" id="A0A063Y408"/>
<keyword evidence="5" id="KW-1185">Reference proteome</keyword>
<dbReference type="PANTHER" id="PTHR43684">
    <property type="match status" value="1"/>
</dbReference>
<dbReference type="GO" id="GO:0004165">
    <property type="term" value="F:delta(3)-delta(2)-enoyl-CoA isomerase activity"/>
    <property type="evidence" value="ECO:0007669"/>
    <property type="project" value="UniProtKB-ARBA"/>
</dbReference>
<reference evidence="4 5" key="1">
    <citation type="journal article" date="2005" name="Int. J. Syst. Evol. Microbiol.">
        <title>Nitrincola lacisaponensis gen. nov., sp. nov., a novel alkaliphilic bacterium isolated from an alkaline, saline lake.</title>
        <authorList>
            <person name="Dimitriu P.A."/>
            <person name="Shukla S.K."/>
            <person name="Conradt J."/>
            <person name="Marquez M.C."/>
            <person name="Ventosa A."/>
            <person name="Maglia A."/>
            <person name="Peyton B.M."/>
            <person name="Pinkart H.C."/>
            <person name="Mormile M.R."/>
        </authorList>
    </citation>
    <scope>NUCLEOTIDE SEQUENCE [LARGE SCALE GENOMIC DNA]</scope>
    <source>
        <strain evidence="4 5">4CA</strain>
    </source>
</reference>
<evidence type="ECO:0000313" key="4">
    <source>
        <dbReference type="EMBL" id="KDE40419.1"/>
    </source>
</evidence>
<evidence type="ECO:0000256" key="2">
    <source>
        <dbReference type="ARBA" id="ARBA00023140"/>
    </source>
</evidence>
<protein>
    <submittedName>
        <fullName evidence="4">Enoyl-CoA hydratase</fullName>
        <ecNumber evidence="4">4.2.1.17</ecNumber>
    </submittedName>
</protein>
<sequence>MTDTLLKSSVDTGILQLTLNRPEKKNALTGEMYQALTDALHEAAQDDAVRVVVLRGAGEDFSAGNDIHDFVVAINDPEKIRIPLGFLQTLSTFPKPIIAAVSGVAIGIGTSLLLHCDLVYADSSARFQLPFTRMGLVPEGGTSLLLPGALGHRKAFELLVLGEPFGADVAEQVGLINACLDSTRLIDFAMEKARSLAAMGPDAVRQSKAMMKQYDENKLQSVLVSEVDAFAARLNSEEARAAFMAFLQKPKANRD</sequence>
<evidence type="ECO:0000256" key="1">
    <source>
        <dbReference type="ARBA" id="ARBA00004275"/>
    </source>
</evidence>
<name>A0A063Y408_9GAMM</name>
<accession>A0A063Y408</accession>
<organism evidence="4 5">
    <name type="scientific">Nitrincola lacisaponensis</name>
    <dbReference type="NCBI Taxonomy" id="267850"/>
    <lineage>
        <taxon>Bacteria</taxon>
        <taxon>Pseudomonadati</taxon>
        <taxon>Pseudomonadota</taxon>
        <taxon>Gammaproteobacteria</taxon>
        <taxon>Oceanospirillales</taxon>
        <taxon>Oceanospirillaceae</taxon>
        <taxon>Nitrincola</taxon>
    </lineage>
</organism>
<dbReference type="OrthoDB" id="9797151at2"/>
<dbReference type="Gene3D" id="3.90.226.10">
    <property type="entry name" value="2-enoyl-CoA Hydratase, Chain A, domain 1"/>
    <property type="match status" value="1"/>
</dbReference>
<gene>
    <name evidence="4" type="ORF">ADINL_1011</name>
</gene>
<dbReference type="GO" id="GO:0004300">
    <property type="term" value="F:enoyl-CoA hydratase activity"/>
    <property type="evidence" value="ECO:0007669"/>
    <property type="project" value="UniProtKB-EC"/>
</dbReference>
<comment type="subcellular location">
    <subcellularLocation>
        <location evidence="1">Peroxisome</location>
    </subcellularLocation>
</comment>
<keyword evidence="4" id="KW-0456">Lyase</keyword>
<comment type="caution">
    <text evidence="4">The sequence shown here is derived from an EMBL/GenBank/DDBJ whole genome shotgun (WGS) entry which is preliminary data.</text>
</comment>
<dbReference type="STRING" id="267850.ADINL_1011"/>
<dbReference type="InterPro" id="IPR029045">
    <property type="entry name" value="ClpP/crotonase-like_dom_sf"/>
</dbReference>
<dbReference type="EMBL" id="JMSZ01000016">
    <property type="protein sequence ID" value="KDE40419.1"/>
    <property type="molecule type" value="Genomic_DNA"/>
</dbReference>